<reference evidence="1 2" key="2">
    <citation type="journal article" date="2011" name="ISME J.">
        <title>RNA-seq reveals cooperative metabolic interactions between two termite-gut spirochete species in co-culture.</title>
        <authorList>
            <person name="Rosenthal A.Z."/>
            <person name="Matson E.G."/>
            <person name="Eldar A."/>
            <person name="Leadbetter J.R."/>
        </authorList>
    </citation>
    <scope>NUCLEOTIDE SEQUENCE [LARGE SCALE GENOMIC DNA]</scope>
    <source>
        <strain evidence="2">ATCC BAA-887 / DSM 12427 / ZAS-2</strain>
    </source>
</reference>
<dbReference type="AlphaFoldDB" id="F5YLX4"/>
<gene>
    <name evidence="1" type="ordered locus">TREPR_1821</name>
</gene>
<dbReference type="KEGG" id="tpi:TREPR_1821"/>
<reference evidence="2" key="1">
    <citation type="submission" date="2009-12" db="EMBL/GenBank/DDBJ databases">
        <title>Complete sequence of Treponema primitia strain ZAS-2.</title>
        <authorList>
            <person name="Tetu S.G."/>
            <person name="Matson E."/>
            <person name="Ren Q."/>
            <person name="Seshadri R."/>
            <person name="Elbourne L."/>
            <person name="Hassan K.A."/>
            <person name="Durkin A."/>
            <person name="Radune D."/>
            <person name="Mohamoud Y."/>
            <person name="Shay R."/>
            <person name="Jin S."/>
            <person name="Zhang X."/>
            <person name="Lucey K."/>
            <person name="Ballor N.R."/>
            <person name="Ottesen E."/>
            <person name="Rosenthal R."/>
            <person name="Allen A."/>
            <person name="Leadbetter J.R."/>
            <person name="Paulsen I.T."/>
        </authorList>
    </citation>
    <scope>NUCLEOTIDE SEQUENCE [LARGE SCALE GENOMIC DNA]</scope>
    <source>
        <strain evidence="2">ATCC BAA-887 / DSM 12427 / ZAS-2</strain>
    </source>
</reference>
<dbReference type="RefSeq" id="WP_015708315.1">
    <property type="nucleotide sequence ID" value="NC_015578.1"/>
</dbReference>
<dbReference type="STRING" id="545694.TREPR_1821"/>
<proteinExistence type="predicted"/>
<dbReference type="HOGENOM" id="CLU_1864278_0_0_12"/>
<name>F5YLX4_TREPZ</name>
<dbReference type="EMBL" id="CP001843">
    <property type="protein sequence ID" value="AEF84943.1"/>
    <property type="molecule type" value="Genomic_DNA"/>
</dbReference>
<sequence length="137" mass="16215">MKYLVFIQKTPNKISEHILNGSLKEFLKELNDESDKNILNPIYSYETAWATDADEPDWYNENYDKIVFKMDLYKVIRELIRIADNNDLPHIEIDNCNSCFNKDSEIALLIGPFKDDQIITIVSEKEFFDRIFKNEVK</sequence>
<keyword evidence="2" id="KW-1185">Reference proteome</keyword>
<evidence type="ECO:0000313" key="2">
    <source>
        <dbReference type="Proteomes" id="UP000009223"/>
    </source>
</evidence>
<protein>
    <submittedName>
        <fullName evidence="1">Uncharacterized protein</fullName>
    </submittedName>
</protein>
<dbReference type="Proteomes" id="UP000009223">
    <property type="component" value="Chromosome"/>
</dbReference>
<evidence type="ECO:0000313" key="1">
    <source>
        <dbReference type="EMBL" id="AEF84943.1"/>
    </source>
</evidence>
<accession>F5YLX4</accession>
<organism evidence="1 2">
    <name type="scientific">Treponema primitia (strain ATCC BAA-887 / DSM 12427 / ZAS-2)</name>
    <dbReference type="NCBI Taxonomy" id="545694"/>
    <lineage>
        <taxon>Bacteria</taxon>
        <taxon>Pseudomonadati</taxon>
        <taxon>Spirochaetota</taxon>
        <taxon>Spirochaetia</taxon>
        <taxon>Spirochaetales</taxon>
        <taxon>Treponemataceae</taxon>
        <taxon>Treponema</taxon>
    </lineage>
</organism>